<dbReference type="AlphaFoldDB" id="A0A255HCR7"/>
<accession>A0A255HCR7</accession>
<evidence type="ECO:0000256" key="6">
    <source>
        <dbReference type="RuleBase" id="RU003685"/>
    </source>
</evidence>
<feature type="domain" description="NADH-quinone oxidoreductase subunit D" evidence="7">
    <location>
        <begin position="313"/>
        <end position="385"/>
    </location>
</feature>
<comment type="caution">
    <text evidence="8">The sequence shown here is derived from an EMBL/GenBank/DDBJ whole genome shotgun (WGS) entry which is preliminary data.</text>
</comment>
<protein>
    <submittedName>
        <fullName evidence="8">NADH-quinone oxidoreductase subunit L</fullName>
    </submittedName>
</protein>
<dbReference type="GO" id="GO:0051287">
    <property type="term" value="F:NAD binding"/>
    <property type="evidence" value="ECO:0007669"/>
    <property type="project" value="InterPro"/>
</dbReference>
<organism evidence="8 9">
    <name type="scientific">Enemella dayhoffiae</name>
    <dbReference type="NCBI Taxonomy" id="2016507"/>
    <lineage>
        <taxon>Bacteria</taxon>
        <taxon>Bacillati</taxon>
        <taxon>Actinomycetota</taxon>
        <taxon>Actinomycetes</taxon>
        <taxon>Propionibacteriales</taxon>
        <taxon>Propionibacteriaceae</taxon>
        <taxon>Enemella</taxon>
    </lineage>
</organism>
<keyword evidence="9" id="KW-1185">Reference proteome</keyword>
<evidence type="ECO:0000256" key="4">
    <source>
        <dbReference type="ARBA" id="ARBA00022967"/>
    </source>
</evidence>
<dbReference type="InterPro" id="IPR029014">
    <property type="entry name" value="NiFe-Hase_large"/>
</dbReference>
<dbReference type="PANTHER" id="PTHR11993:SF10">
    <property type="entry name" value="NADH DEHYDROGENASE [UBIQUINONE] IRON-SULFUR PROTEIN 2, MITOCHONDRIAL"/>
    <property type="match status" value="1"/>
</dbReference>
<dbReference type="Pfam" id="PF00346">
    <property type="entry name" value="Complex1_49kDa"/>
    <property type="match status" value="2"/>
</dbReference>
<evidence type="ECO:0000256" key="3">
    <source>
        <dbReference type="ARBA" id="ARBA00022719"/>
    </source>
</evidence>
<dbReference type="PROSITE" id="PS00535">
    <property type="entry name" value="COMPLEX1_49K"/>
    <property type="match status" value="1"/>
</dbReference>
<reference evidence="8 9" key="1">
    <citation type="submission" date="2017-07" db="EMBL/GenBank/DDBJ databases">
        <title>Draft whole genome sequences of clinical Proprionibacteriaceae strains.</title>
        <authorList>
            <person name="Bernier A.-M."/>
            <person name="Bernard K."/>
            <person name="Domingo M.-C."/>
        </authorList>
    </citation>
    <scope>NUCLEOTIDE SEQUENCE [LARGE SCALE GENOMIC DNA]</scope>
    <source>
        <strain evidence="8 9">NML 130396</strain>
    </source>
</reference>
<dbReference type="InterPro" id="IPR001135">
    <property type="entry name" value="NADH_Q_OxRdtase_suD"/>
</dbReference>
<dbReference type="Proteomes" id="UP000216311">
    <property type="component" value="Unassembled WGS sequence"/>
</dbReference>
<dbReference type="Gene3D" id="1.10.645.10">
    <property type="entry name" value="Cytochrome-c3 Hydrogenase, chain B"/>
    <property type="match status" value="1"/>
</dbReference>
<dbReference type="PANTHER" id="PTHR11993">
    <property type="entry name" value="NADH-UBIQUINONE OXIDOREDUCTASE 49 KDA SUBUNIT"/>
    <property type="match status" value="1"/>
</dbReference>
<evidence type="ECO:0000259" key="7">
    <source>
        <dbReference type="Pfam" id="PF00346"/>
    </source>
</evidence>
<dbReference type="SUPFAM" id="SSF56762">
    <property type="entry name" value="HydB/Nqo4-like"/>
    <property type="match status" value="1"/>
</dbReference>
<dbReference type="GO" id="GO:0048038">
    <property type="term" value="F:quinone binding"/>
    <property type="evidence" value="ECO:0007669"/>
    <property type="project" value="UniProtKB-KW"/>
</dbReference>
<evidence type="ECO:0000256" key="1">
    <source>
        <dbReference type="ARBA" id="ARBA00005769"/>
    </source>
</evidence>
<keyword evidence="5 6" id="KW-0520">NAD</keyword>
<dbReference type="EMBL" id="NMVQ01000005">
    <property type="protein sequence ID" value="OYO24084.1"/>
    <property type="molecule type" value="Genomic_DNA"/>
</dbReference>
<evidence type="ECO:0000313" key="8">
    <source>
        <dbReference type="EMBL" id="OYO24084.1"/>
    </source>
</evidence>
<evidence type="ECO:0000256" key="2">
    <source>
        <dbReference type="ARBA" id="ARBA00022448"/>
    </source>
</evidence>
<comment type="similarity">
    <text evidence="1 6">Belongs to the complex I 49 kDa subunit family.</text>
</comment>
<dbReference type="OrthoDB" id="9801496at2"/>
<name>A0A255HCR7_9ACTN</name>
<dbReference type="GO" id="GO:0016651">
    <property type="term" value="F:oxidoreductase activity, acting on NAD(P)H"/>
    <property type="evidence" value="ECO:0007669"/>
    <property type="project" value="InterPro"/>
</dbReference>
<proteinExistence type="inferred from homology"/>
<sequence length="387" mass="41617">MGRWHNDPVTEQQQRILVGALSAGVPRTDHTVLLDLGLDHPTRAGLLELHLGTSDDVITSARISPGAMHRGAEKLFEVRDLRQILMLADRHDWQAPFSGELAAVLCFEELLRLEPPARATWLRTLLAEHTRALSHLGFLSWVARTSGPLTARVRAGREALHEQTRVLTGNRIHPMANRLGGLACDPDTGWLDAERALCAELADLANDLRAHLDEQSVGAGVTPVTVGQVDSFGLSGPLARASGVRLDLRLDAPYLAYAELAALIPARQAPDSGDAASRFAQLSAELDRSAALITACCERLPTGPVAVKLPKIIKLPEAETFTAVEAPLGRAGVRVVSRGGKTPWRMKLRTPSFHHVAALESILLGCPADQVETTLASVGYVIGDVAK</sequence>
<gene>
    <name evidence="8" type="ORF">CGZ93_04490</name>
</gene>
<evidence type="ECO:0000313" key="9">
    <source>
        <dbReference type="Proteomes" id="UP000216311"/>
    </source>
</evidence>
<keyword evidence="2 6" id="KW-0813">Transport</keyword>
<feature type="domain" description="NADH-quinone oxidoreductase subunit D" evidence="7">
    <location>
        <begin position="156"/>
        <end position="312"/>
    </location>
</feature>
<evidence type="ECO:0000256" key="5">
    <source>
        <dbReference type="ARBA" id="ARBA00023027"/>
    </source>
</evidence>
<dbReference type="InterPro" id="IPR014029">
    <property type="entry name" value="NADH_UbQ_OxRdtase_49kDa_CS"/>
</dbReference>
<keyword evidence="3" id="KW-0874">Quinone</keyword>
<keyword evidence="4 6" id="KW-1278">Translocase</keyword>
<dbReference type="InterPro" id="IPR022885">
    <property type="entry name" value="NDH1_su_D/H"/>
</dbReference>